<keyword evidence="2 6" id="KW-0223">Dioxygenase</keyword>
<evidence type="ECO:0000256" key="2">
    <source>
        <dbReference type="ARBA" id="ARBA00022964"/>
    </source>
</evidence>
<dbReference type="RefSeq" id="WP_171151948.1">
    <property type="nucleotide sequence ID" value="NZ_JABENB010000001.1"/>
</dbReference>
<dbReference type="AlphaFoldDB" id="A0A849AFH1"/>
<dbReference type="Pfam" id="PF12391">
    <property type="entry name" value="PCDO_beta_N"/>
    <property type="match status" value="1"/>
</dbReference>
<dbReference type="Pfam" id="PF00775">
    <property type="entry name" value="Dioxygenase_C"/>
    <property type="match status" value="1"/>
</dbReference>
<dbReference type="GO" id="GO:0019619">
    <property type="term" value="P:3,4-dihydroxybenzoate catabolic process"/>
    <property type="evidence" value="ECO:0007669"/>
    <property type="project" value="InterPro"/>
</dbReference>
<reference evidence="6 7" key="1">
    <citation type="submission" date="2020-05" db="EMBL/GenBank/DDBJ databases">
        <title>Flexivirga sp. ID2601S isolated from air conditioner.</title>
        <authorList>
            <person name="Kim D.H."/>
        </authorList>
    </citation>
    <scope>NUCLEOTIDE SEQUENCE [LARGE SCALE GENOMIC DNA]</scope>
    <source>
        <strain evidence="6 7">ID2601S</strain>
    </source>
</reference>
<dbReference type="EC" id="1.13.11.3" evidence="6"/>
<evidence type="ECO:0000256" key="4">
    <source>
        <dbReference type="SAM" id="MobiDB-lite"/>
    </source>
</evidence>
<dbReference type="SUPFAM" id="SSF49482">
    <property type="entry name" value="Aromatic compound dioxygenase"/>
    <property type="match status" value="1"/>
</dbReference>
<name>A0A849AFH1_9MICO</name>
<dbReference type="GO" id="GO:0018578">
    <property type="term" value="F:protocatechuate 3,4-dioxygenase activity"/>
    <property type="evidence" value="ECO:0007669"/>
    <property type="project" value="UniProtKB-EC"/>
</dbReference>
<dbReference type="InterPro" id="IPR012785">
    <property type="entry name" value="Protocat_dOase_b"/>
</dbReference>
<dbReference type="PANTHER" id="PTHR33711">
    <property type="entry name" value="DIOXYGENASE, PUTATIVE (AFU_ORTHOLOGUE AFUA_2G02910)-RELATED"/>
    <property type="match status" value="1"/>
</dbReference>
<evidence type="ECO:0000259" key="5">
    <source>
        <dbReference type="PROSITE" id="PS00083"/>
    </source>
</evidence>
<protein>
    <submittedName>
        <fullName evidence="6">Protocatechuate 3,4-dioxygenase subunit beta</fullName>
        <ecNumber evidence="6">1.13.11.3</ecNumber>
    </submittedName>
</protein>
<keyword evidence="3 6" id="KW-0560">Oxidoreductase</keyword>
<dbReference type="InterPro" id="IPR000627">
    <property type="entry name" value="Intradiol_dOase_C"/>
</dbReference>
<proteinExistence type="inferred from homology"/>
<dbReference type="InterPro" id="IPR050770">
    <property type="entry name" value="Intradiol_RC_Dioxygenase"/>
</dbReference>
<sequence length="260" mass="28904">MLAPRSRLDSQSQISDEMAQRHETTRAPDGSLPDSTLLDFAPYRSSVLRHPTQPLQPVDPEAAELFAPCFGSTDVWAGESDLTTQHRGEPIGERMVVTGRILDSAGRPVRRQLVEIWQANSAGRYIHQNDQHPAPLDPNFSGIGRCLTDDDGGYRFTTIRPGPYPWRNHLNAWRPAHIHFSLFGTAFTQRLVTQMYFPNDPLLSLDPIAQAIPDDSARARLVASYDHGVTTHEWATGYRFDVILGGGSATPLESPEEHDA</sequence>
<comment type="caution">
    <text evidence="6">The sequence shown here is derived from an EMBL/GenBank/DDBJ whole genome shotgun (WGS) entry which is preliminary data.</text>
</comment>
<dbReference type="EMBL" id="JABENB010000001">
    <property type="protein sequence ID" value="NNG38326.1"/>
    <property type="molecule type" value="Genomic_DNA"/>
</dbReference>
<accession>A0A849AFH1</accession>
<evidence type="ECO:0000313" key="7">
    <source>
        <dbReference type="Proteomes" id="UP000557772"/>
    </source>
</evidence>
<organism evidence="6 7">
    <name type="scientific">Flexivirga aerilata</name>
    <dbReference type="NCBI Taxonomy" id="1656889"/>
    <lineage>
        <taxon>Bacteria</taxon>
        <taxon>Bacillati</taxon>
        <taxon>Actinomycetota</taxon>
        <taxon>Actinomycetes</taxon>
        <taxon>Micrococcales</taxon>
        <taxon>Dermacoccaceae</taxon>
        <taxon>Flexivirga</taxon>
    </lineage>
</organism>
<dbReference type="PANTHER" id="PTHR33711:SF10">
    <property type="entry name" value="INTRADIOL RING-CLEAVAGE DIOXYGENASES DOMAIN-CONTAINING PROTEIN"/>
    <property type="match status" value="1"/>
</dbReference>
<dbReference type="InterPro" id="IPR024756">
    <property type="entry name" value="PCDO_beta_N"/>
</dbReference>
<dbReference type="NCBIfam" id="TIGR02422">
    <property type="entry name" value="protocat_beta"/>
    <property type="match status" value="1"/>
</dbReference>
<keyword evidence="7" id="KW-1185">Reference proteome</keyword>
<evidence type="ECO:0000256" key="3">
    <source>
        <dbReference type="ARBA" id="ARBA00023002"/>
    </source>
</evidence>
<evidence type="ECO:0000256" key="1">
    <source>
        <dbReference type="ARBA" id="ARBA00007825"/>
    </source>
</evidence>
<dbReference type="Proteomes" id="UP000557772">
    <property type="component" value="Unassembled WGS sequence"/>
</dbReference>
<dbReference type="PROSITE" id="PS00083">
    <property type="entry name" value="INTRADIOL_DIOXYGENAS"/>
    <property type="match status" value="1"/>
</dbReference>
<evidence type="ECO:0000313" key="6">
    <source>
        <dbReference type="EMBL" id="NNG38326.1"/>
    </source>
</evidence>
<feature type="region of interest" description="Disordered" evidence="4">
    <location>
        <begin position="1"/>
        <end position="35"/>
    </location>
</feature>
<dbReference type="GO" id="GO:0008199">
    <property type="term" value="F:ferric iron binding"/>
    <property type="evidence" value="ECO:0007669"/>
    <property type="project" value="InterPro"/>
</dbReference>
<gene>
    <name evidence="6" type="primary">pcaH</name>
    <name evidence="6" type="ORF">HJ588_03430</name>
</gene>
<dbReference type="Gene3D" id="2.60.130.10">
    <property type="entry name" value="Aromatic compound dioxygenase"/>
    <property type="match status" value="1"/>
</dbReference>
<comment type="similarity">
    <text evidence="1">Belongs to the intradiol ring-cleavage dioxygenase family.</text>
</comment>
<feature type="domain" description="Intradiol ring-cleavage dioxygenases" evidence="5">
    <location>
        <begin position="97"/>
        <end position="125"/>
    </location>
</feature>
<dbReference type="InterPro" id="IPR015889">
    <property type="entry name" value="Intradiol_dOase_core"/>
</dbReference>